<dbReference type="GO" id="GO:0004458">
    <property type="term" value="F:D-lactate dehydrogenase (cytochrome) activity"/>
    <property type="evidence" value="ECO:0007669"/>
    <property type="project" value="TreeGrafter"/>
</dbReference>
<keyword evidence="3" id="KW-0274">FAD</keyword>
<evidence type="ECO:0000313" key="8">
    <source>
        <dbReference type="Proteomes" id="UP000028545"/>
    </source>
</evidence>
<dbReference type="EMBL" id="JOWA01000086">
    <property type="protein sequence ID" value="KEZ44976.1"/>
    <property type="molecule type" value="Genomic_DNA"/>
</dbReference>
<evidence type="ECO:0000313" key="7">
    <source>
        <dbReference type="EMBL" id="KEZ44976.1"/>
    </source>
</evidence>
<dbReference type="GO" id="GO:1903457">
    <property type="term" value="P:lactate catabolic process"/>
    <property type="evidence" value="ECO:0007669"/>
    <property type="project" value="TreeGrafter"/>
</dbReference>
<accession>A0A084GCB4</accession>
<dbReference type="VEuPathDB" id="FungiDB:SAPIO_CDS2361"/>
<proteinExistence type="predicted"/>
<dbReference type="Gene3D" id="3.40.462.10">
    <property type="entry name" value="FAD-linked oxidases, C-terminal domain"/>
    <property type="match status" value="1"/>
</dbReference>
<dbReference type="Gene3D" id="1.10.45.10">
    <property type="entry name" value="Vanillyl-alcohol Oxidase, Chain A, domain 4"/>
    <property type="match status" value="1"/>
</dbReference>
<dbReference type="GO" id="GO:0018465">
    <property type="term" value="F:vanillyl-alcohol oxidase activity"/>
    <property type="evidence" value="ECO:0007669"/>
    <property type="project" value="UniProtKB-EC"/>
</dbReference>
<comment type="caution">
    <text evidence="7">The sequence shown here is derived from an EMBL/GenBank/DDBJ whole genome shotgun (WGS) entry which is preliminary data.</text>
</comment>
<reference evidence="7 8" key="1">
    <citation type="journal article" date="2014" name="Genome Announc.">
        <title>Draft genome sequence of the pathogenic fungus Scedosporium apiospermum.</title>
        <authorList>
            <person name="Vandeputte P."/>
            <person name="Ghamrawi S."/>
            <person name="Rechenmann M."/>
            <person name="Iltis A."/>
            <person name="Giraud S."/>
            <person name="Fleury M."/>
            <person name="Thornton C."/>
            <person name="Delhaes L."/>
            <person name="Meyer W."/>
            <person name="Papon N."/>
            <person name="Bouchara J.P."/>
        </authorList>
    </citation>
    <scope>NUCLEOTIDE SEQUENCE [LARGE SCALE GENOMIC DNA]</scope>
    <source>
        <strain evidence="7 8">IHEM 14462</strain>
    </source>
</reference>
<evidence type="ECO:0000256" key="5">
    <source>
        <dbReference type="SAM" id="MobiDB-lite"/>
    </source>
</evidence>
<dbReference type="InterPro" id="IPR016170">
    <property type="entry name" value="Cytok_DH_C_sf"/>
</dbReference>
<dbReference type="HOGENOM" id="CLU_024402_0_0_1"/>
<feature type="domain" description="FAD-binding PCMH-type" evidence="6">
    <location>
        <begin position="96"/>
        <end position="301"/>
    </location>
</feature>
<organism evidence="7 8">
    <name type="scientific">Pseudallescheria apiosperma</name>
    <name type="common">Scedosporium apiospermum</name>
    <dbReference type="NCBI Taxonomy" id="563466"/>
    <lineage>
        <taxon>Eukaryota</taxon>
        <taxon>Fungi</taxon>
        <taxon>Dikarya</taxon>
        <taxon>Ascomycota</taxon>
        <taxon>Pezizomycotina</taxon>
        <taxon>Sordariomycetes</taxon>
        <taxon>Hypocreomycetidae</taxon>
        <taxon>Microascales</taxon>
        <taxon>Microascaceae</taxon>
        <taxon>Scedosporium</taxon>
    </lineage>
</organism>
<dbReference type="GeneID" id="27721433"/>
<dbReference type="InterPro" id="IPR016164">
    <property type="entry name" value="FAD-linked_Oxase-like_C"/>
</dbReference>
<name>A0A084GCB4_PSEDA</name>
<dbReference type="GO" id="GO:0008720">
    <property type="term" value="F:D-lactate dehydrogenase (NAD+) activity"/>
    <property type="evidence" value="ECO:0007669"/>
    <property type="project" value="TreeGrafter"/>
</dbReference>
<dbReference type="SUPFAM" id="SSF55103">
    <property type="entry name" value="FAD-linked oxidases, C-terminal domain"/>
    <property type="match status" value="1"/>
</dbReference>
<dbReference type="GO" id="GO:0005739">
    <property type="term" value="C:mitochondrion"/>
    <property type="evidence" value="ECO:0007669"/>
    <property type="project" value="TreeGrafter"/>
</dbReference>
<dbReference type="KEGG" id="sapo:SAPIO_CDS2361"/>
<gene>
    <name evidence="7" type="ORF">SAPIO_CDS2361</name>
</gene>
<dbReference type="OMA" id="FNDNAQM"/>
<feature type="region of interest" description="Disordered" evidence="5">
    <location>
        <begin position="1"/>
        <end position="45"/>
    </location>
</feature>
<dbReference type="InterPro" id="IPR016169">
    <property type="entry name" value="FAD-bd_PCMH_sub2"/>
</dbReference>
<evidence type="ECO:0000256" key="4">
    <source>
        <dbReference type="ARBA" id="ARBA00023002"/>
    </source>
</evidence>
<dbReference type="PANTHER" id="PTHR11748:SF114">
    <property type="entry name" value="ARYL-ALCOHOL OXIDASE VANILLYL-ALCOHOL OXIDASE (AFU_ORTHOLOGUE AFUA_3G09500)-RELATED"/>
    <property type="match status" value="1"/>
</dbReference>
<dbReference type="InterPro" id="IPR036318">
    <property type="entry name" value="FAD-bd_PCMH-like_sf"/>
</dbReference>
<evidence type="ECO:0000259" key="6">
    <source>
        <dbReference type="PROSITE" id="PS51387"/>
    </source>
</evidence>
<dbReference type="EC" id="1.1.3.38" evidence="7"/>
<evidence type="ECO:0000256" key="2">
    <source>
        <dbReference type="ARBA" id="ARBA00022630"/>
    </source>
</evidence>
<dbReference type="Pfam" id="PF02913">
    <property type="entry name" value="FAD-oxidase_C"/>
    <property type="match status" value="1"/>
</dbReference>
<dbReference type="PROSITE" id="PS51387">
    <property type="entry name" value="FAD_PCMH"/>
    <property type="match status" value="1"/>
</dbReference>
<dbReference type="InterPro" id="IPR016171">
    <property type="entry name" value="Vanillyl_alc_oxidase_C-sub2"/>
</dbReference>
<dbReference type="AlphaFoldDB" id="A0A084GCB4"/>
<dbReference type="OrthoDB" id="5332616at2759"/>
<dbReference type="GO" id="GO:0071949">
    <property type="term" value="F:FAD binding"/>
    <property type="evidence" value="ECO:0007669"/>
    <property type="project" value="InterPro"/>
</dbReference>
<dbReference type="Gene3D" id="3.30.43.10">
    <property type="entry name" value="Uridine Diphospho-n-acetylenolpyruvylglucosamine Reductase, domain 2"/>
    <property type="match status" value="1"/>
</dbReference>
<dbReference type="InterPro" id="IPR004113">
    <property type="entry name" value="FAD-bd_oxidored_4_C"/>
</dbReference>
<keyword evidence="4 7" id="KW-0560">Oxidoreductase</keyword>
<feature type="compositionally biased region" description="Polar residues" evidence="5">
    <location>
        <begin position="23"/>
        <end position="34"/>
    </location>
</feature>
<dbReference type="InterPro" id="IPR016166">
    <property type="entry name" value="FAD-bd_PCMH"/>
</dbReference>
<dbReference type="InterPro" id="IPR006094">
    <property type="entry name" value="Oxid_FAD_bind_N"/>
</dbReference>
<dbReference type="Gene3D" id="3.30.465.10">
    <property type="match status" value="1"/>
</dbReference>
<evidence type="ECO:0000256" key="1">
    <source>
        <dbReference type="ARBA" id="ARBA00001974"/>
    </source>
</evidence>
<dbReference type="SUPFAM" id="SSF56176">
    <property type="entry name" value="FAD-binding/transporter-associated domain-like"/>
    <property type="match status" value="1"/>
</dbReference>
<keyword evidence="8" id="KW-1185">Reference proteome</keyword>
<dbReference type="InterPro" id="IPR016167">
    <property type="entry name" value="FAD-bd_PCMH_sub1"/>
</dbReference>
<dbReference type="RefSeq" id="XP_016644775.1">
    <property type="nucleotide sequence ID" value="XM_016785399.1"/>
</dbReference>
<sequence length="603" mass="67620">MSSSPTAKQTVPIVDGGKALKTPNKNANGNSSKTPGDPLVLPPNTSSDHFQSFIKRAREICGPENVFIVEREDQLVDGNYFEPNTTHDMHALLDRSYFVCSATISPRNVPEVQDMVRLCNEFDIPVWPFSIGRNTGYGGAAPRVPGSIGLHLGKHMNRVLEVNTEGAYALVEPGVTYYAMHEYLEKHNLREKVWLDVPDLGGGSIIGNAIERGVGYSPYGDHWMMHCGLEVVLPNGELVRTGMGALPDKASGHTSGLRADEQPGNRAWQLFNYGFGPYNDGIFSQSSLGIVVKMGIWLMPNPGGYQAYMITFPRDEDLHQIIDTIRPLRLQMVLQNVPTLRSILMDAAVHNPKKHYTDSDEPLSDKELDEIAERLNLGRWNFYGALYGPEPIRNTLWGIIKESFSKIPGAKFYFPEDRTEEHSVLRTRALTLQGIPSFDELRWVDWLPNGAHLFFSPISKITGQDAVLQYQVTRKRCLEAGLDFIGDFLVGMREMHHIVCIVFNREDPDSKRRALWLIRTLIDDCAQHGWGEYRTHLAVMDQIANTYNFNDNAQMKLNEMIKDAMDPKGILAPGKNGIWPQTYDKGAWVISPDPGQLPTSNTN</sequence>
<evidence type="ECO:0000256" key="3">
    <source>
        <dbReference type="ARBA" id="ARBA00022827"/>
    </source>
</evidence>
<keyword evidence="2" id="KW-0285">Flavoprotein</keyword>
<protein>
    <submittedName>
        <fullName evidence="7">Vanillyl-alcohol oxidase</fullName>
        <ecNumber evidence="7">1.1.3.38</ecNumber>
    </submittedName>
</protein>
<dbReference type="Pfam" id="PF01565">
    <property type="entry name" value="FAD_binding_4"/>
    <property type="match status" value="1"/>
</dbReference>
<dbReference type="Proteomes" id="UP000028545">
    <property type="component" value="Unassembled WGS sequence"/>
</dbReference>
<dbReference type="PANTHER" id="PTHR11748">
    <property type="entry name" value="D-LACTATE DEHYDROGENASE"/>
    <property type="match status" value="1"/>
</dbReference>
<comment type="cofactor">
    <cofactor evidence="1">
        <name>FAD</name>
        <dbReference type="ChEBI" id="CHEBI:57692"/>
    </cofactor>
</comment>